<dbReference type="AlphaFoldDB" id="A0AAW4VVX8"/>
<organism evidence="1 2">
    <name type="scientific">Agathobaculum butyriciproducens</name>
    <dbReference type="NCBI Taxonomy" id="1628085"/>
    <lineage>
        <taxon>Bacteria</taxon>
        <taxon>Bacillati</taxon>
        <taxon>Bacillota</taxon>
        <taxon>Clostridia</taxon>
        <taxon>Eubacteriales</taxon>
        <taxon>Butyricicoccaceae</taxon>
        <taxon>Agathobaculum</taxon>
    </lineage>
</organism>
<name>A0AAW4VVX8_9FIRM</name>
<dbReference type="InterPro" id="IPR007337">
    <property type="entry name" value="RelB/DinJ"/>
</dbReference>
<dbReference type="InterPro" id="IPR013321">
    <property type="entry name" value="Arc_rbn_hlx_hlx"/>
</dbReference>
<reference evidence="1 2" key="1">
    <citation type="submission" date="2021-10" db="EMBL/GenBank/DDBJ databases">
        <title>Anaerobic single-cell dispensing facilitates the cultivation of human gut bacteria.</title>
        <authorList>
            <person name="Afrizal A."/>
        </authorList>
    </citation>
    <scope>NUCLEOTIDE SEQUENCE [LARGE SCALE GENOMIC DNA]</scope>
    <source>
        <strain evidence="1 2">CLA-AA-H270</strain>
    </source>
</reference>
<dbReference type="RefSeq" id="WP_110437267.1">
    <property type="nucleotide sequence ID" value="NZ_JAJCKJ010000048.1"/>
</dbReference>
<sequence>MDNVISSAKTDMFRIRMNPEIREELEQIYAKTGLTLTDAINVFFQQSLNAGGFPFAVTGDNAEIVKAKALARLVKELKKGDDCTESYSAEQARAMLGIAE</sequence>
<protein>
    <submittedName>
        <fullName evidence="1">Type II toxin-antitoxin system RelB/DinJ family antitoxin</fullName>
    </submittedName>
</protein>
<gene>
    <name evidence="1" type="ORF">LKD22_08085</name>
</gene>
<dbReference type="EMBL" id="JAJEPX010000022">
    <property type="protein sequence ID" value="MCC2177084.1"/>
    <property type="molecule type" value="Genomic_DNA"/>
</dbReference>
<dbReference type="Gene3D" id="1.10.1220.10">
    <property type="entry name" value="Met repressor-like"/>
    <property type="match status" value="1"/>
</dbReference>
<accession>A0AAW4VVX8</accession>
<dbReference type="GeneID" id="98660520"/>
<comment type="caution">
    <text evidence="1">The sequence shown here is derived from an EMBL/GenBank/DDBJ whole genome shotgun (WGS) entry which is preliminary data.</text>
</comment>
<dbReference type="GO" id="GO:0006355">
    <property type="term" value="P:regulation of DNA-templated transcription"/>
    <property type="evidence" value="ECO:0007669"/>
    <property type="project" value="InterPro"/>
</dbReference>
<evidence type="ECO:0000313" key="1">
    <source>
        <dbReference type="EMBL" id="MCC2177084.1"/>
    </source>
</evidence>
<dbReference type="Pfam" id="PF04221">
    <property type="entry name" value="RelB"/>
    <property type="match status" value="1"/>
</dbReference>
<evidence type="ECO:0000313" key="2">
    <source>
        <dbReference type="Proteomes" id="UP001298753"/>
    </source>
</evidence>
<proteinExistence type="predicted"/>
<dbReference type="Proteomes" id="UP001298753">
    <property type="component" value="Unassembled WGS sequence"/>
</dbReference>
<keyword evidence="2" id="KW-1185">Reference proteome</keyword>